<dbReference type="GO" id="GO:0015074">
    <property type="term" value="P:DNA integration"/>
    <property type="evidence" value="ECO:0007669"/>
    <property type="project" value="InterPro"/>
</dbReference>
<dbReference type="Proteomes" id="UP000179441">
    <property type="component" value="Unassembled WGS sequence"/>
</dbReference>
<dbReference type="SUPFAM" id="SSF56349">
    <property type="entry name" value="DNA breaking-rejoining enzymes"/>
    <property type="match status" value="1"/>
</dbReference>
<comment type="caution">
    <text evidence="5">The sequence shown here is derived from an EMBL/GenBank/DDBJ whole genome shotgun (WGS) entry which is preliminary data.</text>
</comment>
<comment type="similarity">
    <text evidence="1">Belongs to the 'phage' integrase family.</text>
</comment>
<organism evidence="5 6">
    <name type="scientific">Mycobacteroides chelonae</name>
    <name type="common">Mycobacterium chelonae</name>
    <dbReference type="NCBI Taxonomy" id="1774"/>
    <lineage>
        <taxon>Bacteria</taxon>
        <taxon>Bacillati</taxon>
        <taxon>Actinomycetota</taxon>
        <taxon>Actinomycetes</taxon>
        <taxon>Mycobacteriales</taxon>
        <taxon>Mycobacteriaceae</taxon>
        <taxon>Mycobacteroides</taxon>
    </lineage>
</organism>
<dbReference type="Gene3D" id="1.10.443.10">
    <property type="entry name" value="Intergrase catalytic core"/>
    <property type="match status" value="1"/>
</dbReference>
<evidence type="ECO:0000256" key="2">
    <source>
        <dbReference type="ARBA" id="ARBA00023125"/>
    </source>
</evidence>
<evidence type="ECO:0000256" key="3">
    <source>
        <dbReference type="ARBA" id="ARBA00023172"/>
    </source>
</evidence>
<dbReference type="PROSITE" id="PS51898">
    <property type="entry name" value="TYR_RECOMBINASE"/>
    <property type="match status" value="1"/>
</dbReference>
<accession>A0A1S1LZY7</accession>
<dbReference type="AlphaFoldDB" id="A0A1S1LZY7"/>
<evidence type="ECO:0000313" key="6">
    <source>
        <dbReference type="Proteomes" id="UP000179441"/>
    </source>
</evidence>
<proteinExistence type="inferred from homology"/>
<reference evidence="5 6" key="1">
    <citation type="submission" date="2016-10" db="EMBL/GenBank/DDBJ databases">
        <title>Evaluation of Human, Veterinary and Environmental Mycobacterium chelonae Isolates by Core Genome Phylogenomic Analysis, Targeted Gene Comparison, and Anti-microbial Susceptibility Patterns: A Tale of Mistaken Identities.</title>
        <authorList>
            <person name="Fogelson S.B."/>
            <person name="Camus A.C."/>
            <person name="Lorenz W."/>
            <person name="Vasireddy R."/>
            <person name="Vasireddy S."/>
            <person name="Smith T."/>
            <person name="Brown-Elliott B.A."/>
            <person name="Wallace R.J.Jr."/>
            <person name="Hasan N.A."/>
            <person name="Reischl U."/>
            <person name="Sanchez S."/>
        </authorList>
    </citation>
    <scope>NUCLEOTIDE SEQUENCE [LARGE SCALE GENOMIC DNA]</scope>
    <source>
        <strain evidence="5 6">15518</strain>
    </source>
</reference>
<feature type="domain" description="Tyr recombinase" evidence="4">
    <location>
        <begin position="143"/>
        <end position="351"/>
    </location>
</feature>
<dbReference type="InterPro" id="IPR011010">
    <property type="entry name" value="DNA_brk_join_enz"/>
</dbReference>
<dbReference type="GO" id="GO:0006310">
    <property type="term" value="P:DNA recombination"/>
    <property type="evidence" value="ECO:0007669"/>
    <property type="project" value="UniProtKB-KW"/>
</dbReference>
<dbReference type="EMBL" id="MLIS01000002">
    <property type="protein sequence ID" value="OHU76636.1"/>
    <property type="molecule type" value="Genomic_DNA"/>
</dbReference>
<keyword evidence="3" id="KW-0233">DNA recombination</keyword>
<dbReference type="CDD" id="cd00397">
    <property type="entry name" value="DNA_BRE_C"/>
    <property type="match status" value="1"/>
</dbReference>
<dbReference type="PANTHER" id="PTHR30349:SF41">
    <property type="entry name" value="INTEGRASE_RECOMBINASE PROTEIN MJ0367-RELATED"/>
    <property type="match status" value="1"/>
</dbReference>
<gene>
    <name evidence="5" type="ORF">BKG84_20960</name>
</gene>
<dbReference type="InterPro" id="IPR010998">
    <property type="entry name" value="Integrase_recombinase_N"/>
</dbReference>
<dbReference type="Gene3D" id="1.10.150.130">
    <property type="match status" value="1"/>
</dbReference>
<dbReference type="PANTHER" id="PTHR30349">
    <property type="entry name" value="PHAGE INTEGRASE-RELATED"/>
    <property type="match status" value="1"/>
</dbReference>
<keyword evidence="6" id="KW-1185">Reference proteome</keyword>
<evidence type="ECO:0000259" key="4">
    <source>
        <dbReference type="PROSITE" id="PS51898"/>
    </source>
</evidence>
<name>A0A1S1LZY7_MYCCH</name>
<dbReference type="InterPro" id="IPR002104">
    <property type="entry name" value="Integrase_catalytic"/>
</dbReference>
<evidence type="ECO:0000313" key="5">
    <source>
        <dbReference type="EMBL" id="OHU76636.1"/>
    </source>
</evidence>
<dbReference type="RefSeq" id="WP_070952509.1">
    <property type="nucleotide sequence ID" value="NZ_CP050145.1"/>
</dbReference>
<dbReference type="InterPro" id="IPR050090">
    <property type="entry name" value="Tyrosine_recombinase_XerCD"/>
</dbReference>
<dbReference type="GO" id="GO:0003677">
    <property type="term" value="F:DNA binding"/>
    <property type="evidence" value="ECO:0007669"/>
    <property type="project" value="UniProtKB-KW"/>
</dbReference>
<dbReference type="InterPro" id="IPR013762">
    <property type="entry name" value="Integrase-like_cat_sf"/>
</dbReference>
<evidence type="ECO:0000256" key="1">
    <source>
        <dbReference type="ARBA" id="ARBA00008857"/>
    </source>
</evidence>
<dbReference type="Pfam" id="PF00589">
    <property type="entry name" value="Phage_integrase"/>
    <property type="match status" value="1"/>
</dbReference>
<sequence length="362" mass="41823">MAVDRAGRVIELAGVRYLNPADQVFEEMLEGWRNQQLSRNLAFSTIEQRLALVRRFQASVNEFPWQWSAAHVDEFFGDQRAERGSAHSTLRCYQNALRMFCSYICHPDYGWDGLCEKLFNAFPAQVCFEWNTARHVQDSERRPKKRAFTRRELQDFFDRADDEVTRIAESDRKGWVAAMRDSVMFKTTYAWGLRMNETSHLQTVDFSRNPHAREFGRFGVAHVRFGKAMRGSPAKPRSVLTVFDWSGDIVEEWLDRGHDAGGLDLFTTERGTLVSEPTLLRRFRRYCQDLSLSAGLDLHSLRRSYATHLIESGMDPLFVQHQLGHEYASTTALYTCVSSDFRTSTLRRALDSTLHEALNRGE</sequence>
<keyword evidence="2" id="KW-0238">DNA-binding</keyword>
<protein>
    <submittedName>
        <fullName evidence="5">Integrase</fullName>
    </submittedName>
</protein>